<comment type="caution">
    <text evidence="2">The sequence shown here is derived from an EMBL/GenBank/DDBJ whole genome shotgun (WGS) entry which is preliminary data.</text>
</comment>
<dbReference type="EMBL" id="VZZK01000028">
    <property type="protein sequence ID" value="KAB1076651.1"/>
    <property type="molecule type" value="Genomic_DNA"/>
</dbReference>
<protein>
    <submittedName>
        <fullName evidence="2">Uncharacterized protein</fullName>
    </submittedName>
</protein>
<sequence>MRLTTLNVVVALLLGSSGAVAAEGERTFLLCAGVSQSDRADAFSFTVTLDVPNAMVLSIGSGEGAVTEAFTDAEIVGRQDVGGGVTNRLTIDRAARTFRLVIHRSQAPTEADDAFEGTCSPTSRAF</sequence>
<proteinExistence type="predicted"/>
<dbReference type="RefSeq" id="WP_151002577.1">
    <property type="nucleotide sequence ID" value="NZ_BPQY01000494.1"/>
</dbReference>
<evidence type="ECO:0000313" key="3">
    <source>
        <dbReference type="Proteomes" id="UP000474159"/>
    </source>
</evidence>
<organism evidence="2 3">
    <name type="scientific">Methylobacterium soli</name>
    <dbReference type="NCBI Taxonomy" id="553447"/>
    <lineage>
        <taxon>Bacteria</taxon>
        <taxon>Pseudomonadati</taxon>
        <taxon>Pseudomonadota</taxon>
        <taxon>Alphaproteobacteria</taxon>
        <taxon>Hyphomicrobiales</taxon>
        <taxon>Methylobacteriaceae</taxon>
        <taxon>Methylobacterium</taxon>
    </lineage>
</organism>
<evidence type="ECO:0000256" key="1">
    <source>
        <dbReference type="SAM" id="SignalP"/>
    </source>
</evidence>
<keyword evidence="3" id="KW-1185">Reference proteome</keyword>
<accession>A0A6L3SSV1</accession>
<feature type="signal peptide" evidence="1">
    <location>
        <begin position="1"/>
        <end position="21"/>
    </location>
</feature>
<reference evidence="2 3" key="1">
    <citation type="submission" date="2019-09" db="EMBL/GenBank/DDBJ databases">
        <title>YIM 48816 draft genome.</title>
        <authorList>
            <person name="Jiang L."/>
        </authorList>
    </citation>
    <scope>NUCLEOTIDE SEQUENCE [LARGE SCALE GENOMIC DNA]</scope>
    <source>
        <strain evidence="2 3">YIM 48816</strain>
    </source>
</reference>
<gene>
    <name evidence="2" type="ORF">F6X53_22400</name>
</gene>
<dbReference type="AlphaFoldDB" id="A0A6L3SSV1"/>
<feature type="chain" id="PRO_5026757751" evidence="1">
    <location>
        <begin position="22"/>
        <end position="126"/>
    </location>
</feature>
<dbReference type="Proteomes" id="UP000474159">
    <property type="component" value="Unassembled WGS sequence"/>
</dbReference>
<evidence type="ECO:0000313" key="2">
    <source>
        <dbReference type="EMBL" id="KAB1076651.1"/>
    </source>
</evidence>
<keyword evidence="1" id="KW-0732">Signal</keyword>
<name>A0A6L3SSV1_9HYPH</name>